<evidence type="ECO:0000256" key="1">
    <source>
        <dbReference type="SAM" id="Coils"/>
    </source>
</evidence>
<keyword evidence="1" id="KW-0175">Coiled coil</keyword>
<protein>
    <submittedName>
        <fullName evidence="2">Unnamed protein product</fullName>
    </submittedName>
</protein>
<dbReference type="Proteomes" id="UP001165205">
    <property type="component" value="Unassembled WGS sequence"/>
</dbReference>
<dbReference type="EMBL" id="BSYA01000035">
    <property type="protein sequence ID" value="GMG27468.1"/>
    <property type="molecule type" value="Genomic_DNA"/>
</dbReference>
<feature type="coiled-coil region" evidence="1">
    <location>
        <begin position="115"/>
        <end position="198"/>
    </location>
</feature>
<dbReference type="Gene3D" id="1.10.287.1490">
    <property type="match status" value="1"/>
</dbReference>
<name>A0AAN5BVL8_ASPOZ</name>
<organism evidence="2 3">
    <name type="scientific">Aspergillus oryzae</name>
    <name type="common">Yellow koji mold</name>
    <dbReference type="NCBI Taxonomy" id="5062"/>
    <lineage>
        <taxon>Eukaryota</taxon>
        <taxon>Fungi</taxon>
        <taxon>Dikarya</taxon>
        <taxon>Ascomycota</taxon>
        <taxon>Pezizomycotina</taxon>
        <taxon>Eurotiomycetes</taxon>
        <taxon>Eurotiomycetidae</taxon>
        <taxon>Eurotiales</taxon>
        <taxon>Aspergillaceae</taxon>
        <taxon>Aspergillus</taxon>
        <taxon>Aspergillus subgen. Circumdati</taxon>
    </lineage>
</organism>
<proteinExistence type="predicted"/>
<sequence length="224" mass="25061">MPPTSVTPPSTPSPNSLDQHVVRAIFTQLKTVASTTGFDAILEVYDENNKLLGQLNSKDEYIASLKNEINDEKERKRIALDETFKVNEEERTRHKETKGVVQTLRTVISEKDTCISERNKKVDELGKQVKKLQSDNAKEREKVALAQKEINGLQQSIQDKEITIDKMKKAGADLKDKLASAKQRVKELENEALGLKGSLATTQASLEKLEGYATRYSDITEDSA</sequence>
<accession>A0AAN5BVL8</accession>
<reference evidence="2" key="1">
    <citation type="submission" date="2023-04" db="EMBL/GenBank/DDBJ databases">
        <title>Aspergillus oryzae NBRC 4228.</title>
        <authorList>
            <person name="Ichikawa N."/>
            <person name="Sato H."/>
            <person name="Tonouchi N."/>
        </authorList>
    </citation>
    <scope>NUCLEOTIDE SEQUENCE</scope>
    <source>
        <strain evidence="2">NBRC 4228</strain>
    </source>
</reference>
<comment type="caution">
    <text evidence="2">The sequence shown here is derived from an EMBL/GenBank/DDBJ whole genome shotgun (WGS) entry which is preliminary data.</text>
</comment>
<dbReference type="AlphaFoldDB" id="A0AAN5BVL8"/>
<evidence type="ECO:0000313" key="2">
    <source>
        <dbReference type="EMBL" id="GMG27468.1"/>
    </source>
</evidence>
<gene>
    <name evidence="2" type="ORF">Aory04_000408600</name>
</gene>
<evidence type="ECO:0000313" key="3">
    <source>
        <dbReference type="Proteomes" id="UP001165205"/>
    </source>
</evidence>
<feature type="coiled-coil region" evidence="1">
    <location>
        <begin position="55"/>
        <end position="82"/>
    </location>
</feature>